<protein>
    <recommendedName>
        <fullName evidence="2">Glucose/Sorbosone dehydrogenase domain-containing protein</fullName>
    </recommendedName>
</protein>
<dbReference type="InterPro" id="IPR011042">
    <property type="entry name" value="6-blade_b-propeller_TolB-like"/>
</dbReference>
<feature type="signal peptide" evidence="1">
    <location>
        <begin position="1"/>
        <end position="30"/>
    </location>
</feature>
<keyword evidence="4" id="KW-1185">Reference proteome</keyword>
<dbReference type="PROSITE" id="PS51318">
    <property type="entry name" value="TAT"/>
    <property type="match status" value="1"/>
</dbReference>
<dbReference type="PANTHER" id="PTHR19328">
    <property type="entry name" value="HEDGEHOG-INTERACTING PROTEIN"/>
    <property type="match status" value="1"/>
</dbReference>
<dbReference type="Gene3D" id="2.120.10.30">
    <property type="entry name" value="TolB, C-terminal domain"/>
    <property type="match status" value="1"/>
</dbReference>
<gene>
    <name evidence="3" type="ORF">CKO28_19100</name>
</gene>
<keyword evidence="1" id="KW-0732">Signal</keyword>
<dbReference type="Pfam" id="PF07995">
    <property type="entry name" value="GSDH"/>
    <property type="match status" value="1"/>
</dbReference>
<evidence type="ECO:0000256" key="1">
    <source>
        <dbReference type="SAM" id="SignalP"/>
    </source>
</evidence>
<dbReference type="PANTHER" id="PTHR19328:SF75">
    <property type="entry name" value="ALDOSE SUGAR DEHYDROGENASE YLII"/>
    <property type="match status" value="1"/>
</dbReference>
<dbReference type="InterPro" id="IPR011041">
    <property type="entry name" value="Quinoprot_gluc/sorb_DH_b-prop"/>
</dbReference>
<comment type="caution">
    <text evidence="3">The sequence shown here is derived from an EMBL/GenBank/DDBJ whole genome shotgun (WGS) entry which is preliminary data.</text>
</comment>
<name>A0ABS1DJQ0_9PROT</name>
<evidence type="ECO:0000313" key="3">
    <source>
        <dbReference type="EMBL" id="MBK1670147.1"/>
    </source>
</evidence>
<feature type="chain" id="PRO_5047210887" description="Glucose/Sorbosone dehydrogenase domain-containing protein" evidence="1">
    <location>
        <begin position="31"/>
        <end position="392"/>
    </location>
</feature>
<dbReference type="RefSeq" id="WP_200342498.1">
    <property type="nucleotide sequence ID" value="NZ_NRRL01000076.1"/>
</dbReference>
<reference evidence="3 4" key="1">
    <citation type="journal article" date="2020" name="Microorganisms">
        <title>Osmotic Adaptation and Compatible Solute Biosynthesis of Phototrophic Bacteria as Revealed from Genome Analyses.</title>
        <authorList>
            <person name="Imhoff J.F."/>
            <person name="Rahn T."/>
            <person name="Kunzel S."/>
            <person name="Keller A."/>
            <person name="Neulinger S.C."/>
        </authorList>
    </citation>
    <scope>NUCLEOTIDE SEQUENCE [LARGE SCALE GENOMIC DNA]</scope>
    <source>
        <strain evidence="3 4">DSM 9895</strain>
    </source>
</reference>
<dbReference type="InterPro" id="IPR006311">
    <property type="entry name" value="TAT_signal"/>
</dbReference>
<evidence type="ECO:0000259" key="2">
    <source>
        <dbReference type="Pfam" id="PF07995"/>
    </source>
</evidence>
<proteinExistence type="predicted"/>
<evidence type="ECO:0000313" key="4">
    <source>
        <dbReference type="Proteomes" id="UP001296873"/>
    </source>
</evidence>
<dbReference type="Proteomes" id="UP001296873">
    <property type="component" value="Unassembled WGS sequence"/>
</dbReference>
<feature type="domain" description="Glucose/Sorbosone dehydrogenase" evidence="2">
    <location>
        <begin position="53"/>
        <end position="381"/>
    </location>
</feature>
<accession>A0ABS1DJQ0</accession>
<dbReference type="InterPro" id="IPR012938">
    <property type="entry name" value="Glc/Sorbosone_DH"/>
</dbReference>
<organism evidence="3 4">
    <name type="scientific">Rhodovibrio sodomensis</name>
    <dbReference type="NCBI Taxonomy" id="1088"/>
    <lineage>
        <taxon>Bacteria</taxon>
        <taxon>Pseudomonadati</taxon>
        <taxon>Pseudomonadota</taxon>
        <taxon>Alphaproteobacteria</taxon>
        <taxon>Rhodospirillales</taxon>
        <taxon>Rhodovibrionaceae</taxon>
        <taxon>Rhodovibrio</taxon>
    </lineage>
</organism>
<dbReference type="SUPFAM" id="SSF50952">
    <property type="entry name" value="Soluble quinoprotein glucose dehydrogenase"/>
    <property type="match status" value="1"/>
</dbReference>
<dbReference type="EMBL" id="NRRL01000076">
    <property type="protein sequence ID" value="MBK1670147.1"/>
    <property type="molecule type" value="Genomic_DNA"/>
</dbReference>
<sequence length="392" mass="42096">MTRAHSTRRLVFGLLAALVAGLAAAPSARAQGAGTVYRTQHYDLRLVPVATGLNAPWSLAFLPDGRMLVSEQVGRLRIVTPDGRISRPVAGLPELYVLNQGGLLDITVGPRFEQSRRLYFTFSEPGETYVGTAVARARLDLDAHRLRDVEVIFRQRPKLSGDRHFGARVVLGPDGKLFVTLGDRGQRERVQDPTTTLGTVVRIEPDGGIPAGNPFVGAAARPPAVFATGFRNPQGAAVDPDSGALWVVDHGPTGGDELNRVAAGKNYGWPVATHGVDRDGSPIGVGPHAPGMTPPVHSWTPSIAPSGLSIYTGGLFPAWQGDFLVGALGGRRLVRLERDGRRIVAEEPMLQRLDARIRDVVQGPDGRVYLLTDAPNAELYRLQPAARPRTAQ</sequence>